<dbReference type="PANTHER" id="PTHR11767">
    <property type="entry name" value="INWARD RECTIFIER POTASSIUM CHANNEL"/>
    <property type="match status" value="1"/>
</dbReference>
<feature type="compositionally biased region" description="Basic and acidic residues" evidence="12">
    <location>
        <begin position="13"/>
        <end position="26"/>
    </location>
</feature>
<evidence type="ECO:0000256" key="11">
    <source>
        <dbReference type="RuleBase" id="RU003822"/>
    </source>
</evidence>
<keyword evidence="3 11" id="KW-0633">Potassium transport</keyword>
<dbReference type="InterPro" id="IPR016449">
    <property type="entry name" value="K_chnl_inward-rec_Kir"/>
</dbReference>
<protein>
    <submittedName>
        <fullName evidence="16">Inward rectifier potassium channel</fullName>
    </submittedName>
</protein>
<evidence type="ECO:0000256" key="8">
    <source>
        <dbReference type="ARBA" id="ARBA00023065"/>
    </source>
</evidence>
<feature type="compositionally biased region" description="Basic and acidic residues" evidence="12">
    <location>
        <begin position="223"/>
        <end position="233"/>
    </location>
</feature>
<keyword evidence="2 11" id="KW-0813">Transport</keyword>
<feature type="compositionally biased region" description="Low complexity" evidence="12">
    <location>
        <begin position="234"/>
        <end position="251"/>
    </location>
</feature>
<dbReference type="GO" id="GO:0034702">
    <property type="term" value="C:monoatomic ion channel complex"/>
    <property type="evidence" value="ECO:0007669"/>
    <property type="project" value="UniProtKB-KW"/>
</dbReference>
<comment type="similarity">
    <text evidence="11">Belongs to the inward rectifier-type potassium channel (TC 1.A.2.1) family.</text>
</comment>
<keyword evidence="4 11" id="KW-0812">Transmembrane</keyword>
<evidence type="ECO:0000256" key="12">
    <source>
        <dbReference type="SAM" id="MobiDB-lite"/>
    </source>
</evidence>
<keyword evidence="6 11" id="KW-0630">Potassium</keyword>
<dbReference type="SUPFAM" id="SSF81324">
    <property type="entry name" value="Voltage-gated potassium channels"/>
    <property type="match status" value="1"/>
</dbReference>
<dbReference type="GO" id="GO:0005242">
    <property type="term" value="F:inward rectifier potassium channel activity"/>
    <property type="evidence" value="ECO:0007669"/>
    <property type="project" value="InterPro"/>
</dbReference>
<feature type="domain" description="Inward rectifier potassium channel C-terminal" evidence="15">
    <location>
        <begin position="175"/>
        <end position="243"/>
    </location>
</feature>
<evidence type="ECO:0000259" key="14">
    <source>
        <dbReference type="Pfam" id="PF01007"/>
    </source>
</evidence>
<dbReference type="OMA" id="ISMRDDK"/>
<evidence type="ECO:0000256" key="4">
    <source>
        <dbReference type="ARBA" id="ARBA00022692"/>
    </source>
</evidence>
<dbReference type="InterPro" id="IPR040445">
    <property type="entry name" value="Kir_TM"/>
</dbReference>
<evidence type="ECO:0000256" key="10">
    <source>
        <dbReference type="ARBA" id="ARBA00023303"/>
    </source>
</evidence>
<feature type="transmembrane region" description="Helical" evidence="13">
    <location>
        <begin position="78"/>
        <end position="99"/>
    </location>
</feature>
<dbReference type="GO" id="GO:1990573">
    <property type="term" value="P:potassium ion import across plasma membrane"/>
    <property type="evidence" value="ECO:0007669"/>
    <property type="project" value="TreeGrafter"/>
</dbReference>
<evidence type="ECO:0000256" key="6">
    <source>
        <dbReference type="ARBA" id="ARBA00022958"/>
    </source>
</evidence>
<dbReference type="Proteomes" id="UP001149090">
    <property type="component" value="Unassembled WGS sequence"/>
</dbReference>
<keyword evidence="5 11" id="KW-0851">Voltage-gated channel</keyword>
<feature type="transmembrane region" description="Helical" evidence="13">
    <location>
        <begin position="111"/>
        <end position="130"/>
    </location>
</feature>
<feature type="region of interest" description="Disordered" evidence="12">
    <location>
        <begin position="1"/>
        <end position="26"/>
    </location>
</feature>
<evidence type="ECO:0000259" key="15">
    <source>
        <dbReference type="Pfam" id="PF17655"/>
    </source>
</evidence>
<evidence type="ECO:0000256" key="9">
    <source>
        <dbReference type="ARBA" id="ARBA00023136"/>
    </source>
</evidence>
<evidence type="ECO:0000313" key="17">
    <source>
        <dbReference type="Proteomes" id="UP001149090"/>
    </source>
</evidence>
<keyword evidence="9 13" id="KW-0472">Membrane</keyword>
<dbReference type="InterPro" id="IPR041647">
    <property type="entry name" value="IRK_C"/>
</dbReference>
<dbReference type="InterPro" id="IPR014756">
    <property type="entry name" value="Ig_E-set"/>
</dbReference>
<dbReference type="Pfam" id="PF17655">
    <property type="entry name" value="IRK_C"/>
    <property type="match status" value="2"/>
</dbReference>
<keyword evidence="17" id="KW-1185">Reference proteome</keyword>
<evidence type="ECO:0000256" key="5">
    <source>
        <dbReference type="ARBA" id="ARBA00022882"/>
    </source>
</evidence>
<feature type="region of interest" description="Disordered" evidence="12">
    <location>
        <begin position="223"/>
        <end position="251"/>
    </location>
</feature>
<organism evidence="16 17">
    <name type="scientific">Anaeramoeba ignava</name>
    <name type="common">Anaerobic marine amoeba</name>
    <dbReference type="NCBI Taxonomy" id="1746090"/>
    <lineage>
        <taxon>Eukaryota</taxon>
        <taxon>Metamonada</taxon>
        <taxon>Anaeramoebidae</taxon>
        <taxon>Anaeramoeba</taxon>
    </lineage>
</organism>
<accession>A0A9Q0LI79</accession>
<dbReference type="GO" id="GO:0034765">
    <property type="term" value="P:regulation of monoatomic ion transmembrane transport"/>
    <property type="evidence" value="ECO:0007669"/>
    <property type="project" value="TreeGrafter"/>
</dbReference>
<dbReference type="Pfam" id="PF01007">
    <property type="entry name" value="IRK"/>
    <property type="match status" value="1"/>
</dbReference>
<sequence length="406" mass="47186">MSHTDELEISSENDMRIKGKKEKEENKTLISNKEGNRKHLRLVDRSGHIDISLKKATSEYGDKINSPFHLLIRLPWKALLPIIIFGYLVTFLFFAALYYPKMSDMHMEHPSFWNCYFFSVHTQATIGYGVDDPGYCTYSNIIVMFQVLVGIFEDAICIGLLYRKFSQPESRALTLLFSKKAVICKKDGIPTLMLRIMNLRRKQLVDSNASLLLFQKRSELQKTNKNEKEKTEINIESNTESENNLNENNENQNINENINENLNENSNLNQNLNENLNINENLNQNINQNINQNWVEEYQLQKLEIEMVNSDDSLLALPCTICHKINQDSPLFQQTKESLVENCCEFIVILEGMDQITADSFQARYSYLPHDIEWNHHFVNIVSRNYNGLYEVDGKNFHKTIPLKAD</sequence>
<proteinExistence type="inferred from homology"/>
<evidence type="ECO:0000256" key="1">
    <source>
        <dbReference type="ARBA" id="ARBA00004141"/>
    </source>
</evidence>
<keyword evidence="7 13" id="KW-1133">Transmembrane helix</keyword>
<dbReference type="Gene3D" id="1.10.287.70">
    <property type="match status" value="1"/>
</dbReference>
<evidence type="ECO:0000256" key="7">
    <source>
        <dbReference type="ARBA" id="ARBA00022989"/>
    </source>
</evidence>
<dbReference type="AlphaFoldDB" id="A0A9Q0LI79"/>
<dbReference type="PANTHER" id="PTHR11767:SF102">
    <property type="entry name" value="INWARDLY RECTIFYING POTASSIUM CHANNEL 1, ISOFORM F"/>
    <property type="match status" value="1"/>
</dbReference>
<evidence type="ECO:0000313" key="16">
    <source>
        <dbReference type="EMBL" id="KAJ5071675.1"/>
    </source>
</evidence>
<feature type="transmembrane region" description="Helical" evidence="13">
    <location>
        <begin position="142"/>
        <end position="162"/>
    </location>
</feature>
<evidence type="ECO:0000256" key="2">
    <source>
        <dbReference type="ARBA" id="ARBA00022448"/>
    </source>
</evidence>
<comment type="caution">
    <text evidence="16">The sequence shown here is derived from an EMBL/GenBank/DDBJ whole genome shotgun (WGS) entry which is preliminary data.</text>
</comment>
<dbReference type="InterPro" id="IPR013518">
    <property type="entry name" value="K_chnl_inward-rec_Kir_cyto"/>
</dbReference>
<gene>
    <name evidence="16" type="ORF">M0811_10084</name>
</gene>
<keyword evidence="10 11" id="KW-0407">Ion channel</keyword>
<feature type="domain" description="Potassium channel inwardly rectifying transmembrane" evidence="14">
    <location>
        <begin position="43"/>
        <end position="168"/>
    </location>
</feature>
<dbReference type="Gene3D" id="2.60.40.1400">
    <property type="entry name" value="G protein-activated inward rectifier potassium channel 1"/>
    <property type="match status" value="1"/>
</dbReference>
<reference evidence="16" key="1">
    <citation type="submission" date="2022-10" db="EMBL/GenBank/DDBJ databases">
        <title>Novel sulphate-reducing endosymbionts in the free-living metamonad Anaeramoeba.</title>
        <authorList>
            <person name="Jerlstrom-Hultqvist J."/>
            <person name="Cepicka I."/>
            <person name="Gallot-Lavallee L."/>
            <person name="Salas-Leiva D."/>
            <person name="Curtis B.A."/>
            <person name="Zahonova K."/>
            <person name="Pipaliya S."/>
            <person name="Dacks J."/>
            <person name="Roger A.J."/>
        </authorList>
    </citation>
    <scope>NUCLEOTIDE SEQUENCE</scope>
    <source>
        <strain evidence="16">BMAN</strain>
    </source>
</reference>
<name>A0A9Q0LI79_ANAIG</name>
<dbReference type="OrthoDB" id="273257at2759"/>
<dbReference type="SUPFAM" id="SSF81296">
    <property type="entry name" value="E set domains"/>
    <property type="match status" value="2"/>
</dbReference>
<dbReference type="EMBL" id="JAPDFW010000086">
    <property type="protein sequence ID" value="KAJ5071675.1"/>
    <property type="molecule type" value="Genomic_DNA"/>
</dbReference>
<feature type="domain" description="Inward rectifier potassium channel C-terminal" evidence="15">
    <location>
        <begin position="295"/>
        <end position="402"/>
    </location>
</feature>
<evidence type="ECO:0000256" key="3">
    <source>
        <dbReference type="ARBA" id="ARBA00022538"/>
    </source>
</evidence>
<keyword evidence="8 11" id="KW-0406">Ion transport</keyword>
<dbReference type="GO" id="GO:0005886">
    <property type="term" value="C:plasma membrane"/>
    <property type="evidence" value="ECO:0007669"/>
    <property type="project" value="TreeGrafter"/>
</dbReference>
<evidence type="ECO:0000256" key="13">
    <source>
        <dbReference type="SAM" id="Phobius"/>
    </source>
</evidence>
<comment type="subcellular location">
    <subcellularLocation>
        <location evidence="1 11">Membrane</location>
        <topology evidence="1 11">Multi-pass membrane protein</topology>
    </subcellularLocation>
</comment>